<feature type="region of interest" description="Disordered" evidence="7">
    <location>
        <begin position="1"/>
        <end position="40"/>
    </location>
</feature>
<dbReference type="InParanoid" id="A0A168SD84"/>
<feature type="coiled-coil region" evidence="6">
    <location>
        <begin position="375"/>
        <end position="416"/>
    </location>
</feature>
<feature type="region of interest" description="Disordered" evidence="7">
    <location>
        <begin position="284"/>
        <end position="315"/>
    </location>
</feature>
<name>A0A168SD84_ABSGL</name>
<sequence length="426" mass="48753">MMAKDGKPHESPPSTSLDTPCSSSTPSPSPSSSSPATLSATSSRYDSSLSLLTKKFIKMIVSTSGDIDLKQAAILLNVQKRRIYDITNVLEGIHLIEKVSKNHVSGNQVKEVNPSFPHQKKRQQEQQQKQLLRQQKLERLRKLKSANKELELEHEKLTSFYRVIQHIHPIHQLSPKIYLRIPLPFTRMTTQGYANKATAFIYHSLFLVLSFHAIMKFSKKKLFQSKTVEDNDVLSHHFKEQCELQRRINATMPHLRSHHHQNQPFVCIKANGAIVFNRSHHTSIPSEWKDDESDEEETICTYSPPDDLPSNGSSSLSSFESLADFSAHLSDSHLSRSTSLPSVLPRKLPSSSPKFHTETYQLTYEQKIGILLEEMDDVQQESFCMKKKYQALEQRCQRLEQRLAQRDQLILDLQSQLESFVHSPTE</sequence>
<protein>
    <recommendedName>
        <fullName evidence="8">E2F/DP family winged-helix DNA-binding domain-containing protein</fullName>
    </recommendedName>
</protein>
<keyword evidence="4 5" id="KW-0804">Transcription</keyword>
<dbReference type="PANTHER" id="PTHR12081">
    <property type="entry name" value="TRANSCRIPTION FACTOR E2F"/>
    <property type="match status" value="1"/>
</dbReference>
<evidence type="ECO:0000256" key="3">
    <source>
        <dbReference type="ARBA" id="ARBA00023125"/>
    </source>
</evidence>
<keyword evidence="10" id="KW-1185">Reference proteome</keyword>
<dbReference type="Pfam" id="PF02319">
    <property type="entry name" value="WHD_E2F_TDP"/>
    <property type="match status" value="1"/>
</dbReference>
<dbReference type="EMBL" id="LT554889">
    <property type="protein sequence ID" value="SAM08267.1"/>
    <property type="molecule type" value="Genomic_DNA"/>
</dbReference>
<dbReference type="PANTHER" id="PTHR12081:SF18">
    <property type="entry name" value="TRANSCRIPTION FACTOR E2F2-RELATED"/>
    <property type="match status" value="1"/>
</dbReference>
<keyword evidence="2 5" id="KW-0805">Transcription regulation</keyword>
<dbReference type="Proteomes" id="UP000078561">
    <property type="component" value="Unassembled WGS sequence"/>
</dbReference>
<feature type="compositionally biased region" description="Low complexity" evidence="7">
    <location>
        <begin position="12"/>
        <end position="40"/>
    </location>
</feature>
<reference evidence="9" key="1">
    <citation type="submission" date="2016-04" db="EMBL/GenBank/DDBJ databases">
        <authorList>
            <person name="Evans L.H."/>
            <person name="Alamgir A."/>
            <person name="Owens N."/>
            <person name="Weber N.D."/>
            <person name="Virtaneva K."/>
            <person name="Barbian K."/>
            <person name="Babar A."/>
            <person name="Rosenke K."/>
        </authorList>
    </citation>
    <scope>NUCLEOTIDE SEQUENCE [LARGE SCALE GENOMIC DNA]</scope>
    <source>
        <strain evidence="9">CBS 101.48</strain>
    </source>
</reference>
<evidence type="ECO:0000256" key="1">
    <source>
        <dbReference type="ARBA" id="ARBA00010940"/>
    </source>
</evidence>
<dbReference type="AlphaFoldDB" id="A0A168SD84"/>
<dbReference type="OrthoDB" id="2287431at2759"/>
<keyword evidence="5" id="KW-0539">Nucleus</keyword>
<comment type="similarity">
    <text evidence="1 5">Belongs to the E2F/DP family.</text>
</comment>
<accession>A0A168SD84</accession>
<evidence type="ECO:0000313" key="9">
    <source>
        <dbReference type="EMBL" id="SAM08267.1"/>
    </source>
</evidence>
<evidence type="ECO:0000256" key="4">
    <source>
        <dbReference type="ARBA" id="ARBA00023163"/>
    </source>
</evidence>
<dbReference type="InterPro" id="IPR036390">
    <property type="entry name" value="WH_DNA-bd_sf"/>
</dbReference>
<dbReference type="InterPro" id="IPR003316">
    <property type="entry name" value="E2F_WHTH_DNA-bd_dom"/>
</dbReference>
<proteinExistence type="inferred from homology"/>
<comment type="subcellular location">
    <subcellularLocation>
        <location evidence="5">Nucleus</location>
    </subcellularLocation>
</comment>
<keyword evidence="3 5" id="KW-0238">DNA-binding</keyword>
<gene>
    <name evidence="9" type="primary">ABSGL_13929.1 scaffold 14340</name>
</gene>
<organism evidence="9">
    <name type="scientific">Absidia glauca</name>
    <name type="common">Pin mould</name>
    <dbReference type="NCBI Taxonomy" id="4829"/>
    <lineage>
        <taxon>Eukaryota</taxon>
        <taxon>Fungi</taxon>
        <taxon>Fungi incertae sedis</taxon>
        <taxon>Mucoromycota</taxon>
        <taxon>Mucoromycotina</taxon>
        <taxon>Mucoromycetes</taxon>
        <taxon>Mucorales</taxon>
        <taxon>Cunninghamellaceae</taxon>
        <taxon>Absidia</taxon>
    </lineage>
</organism>
<evidence type="ECO:0000256" key="6">
    <source>
        <dbReference type="SAM" id="Coils"/>
    </source>
</evidence>
<dbReference type="GO" id="GO:0000978">
    <property type="term" value="F:RNA polymerase II cis-regulatory region sequence-specific DNA binding"/>
    <property type="evidence" value="ECO:0007669"/>
    <property type="project" value="InterPro"/>
</dbReference>
<evidence type="ECO:0000256" key="5">
    <source>
        <dbReference type="RuleBase" id="RU003796"/>
    </source>
</evidence>
<dbReference type="SMART" id="SM01372">
    <property type="entry name" value="E2F_TDP"/>
    <property type="match status" value="1"/>
</dbReference>
<dbReference type="InterPro" id="IPR036388">
    <property type="entry name" value="WH-like_DNA-bd_sf"/>
</dbReference>
<dbReference type="Gene3D" id="1.10.10.10">
    <property type="entry name" value="Winged helix-like DNA-binding domain superfamily/Winged helix DNA-binding domain"/>
    <property type="match status" value="1"/>
</dbReference>
<feature type="compositionally biased region" description="Basic and acidic residues" evidence="7">
    <location>
        <begin position="1"/>
        <end position="10"/>
    </location>
</feature>
<dbReference type="FunFam" id="1.10.10.10:FF:000008">
    <property type="entry name" value="E2F transcription factor 1"/>
    <property type="match status" value="1"/>
</dbReference>
<feature type="compositionally biased region" description="Acidic residues" evidence="7">
    <location>
        <begin position="289"/>
        <end position="298"/>
    </location>
</feature>
<evidence type="ECO:0000256" key="2">
    <source>
        <dbReference type="ARBA" id="ARBA00023015"/>
    </source>
</evidence>
<evidence type="ECO:0000313" key="10">
    <source>
        <dbReference type="Proteomes" id="UP000078561"/>
    </source>
</evidence>
<dbReference type="SUPFAM" id="SSF46785">
    <property type="entry name" value="Winged helix' DNA-binding domain"/>
    <property type="match status" value="1"/>
</dbReference>
<feature type="region of interest" description="Disordered" evidence="7">
    <location>
        <begin position="106"/>
        <end position="130"/>
    </location>
</feature>
<dbReference type="GO" id="GO:0000981">
    <property type="term" value="F:DNA-binding transcription factor activity, RNA polymerase II-specific"/>
    <property type="evidence" value="ECO:0007669"/>
    <property type="project" value="TreeGrafter"/>
</dbReference>
<keyword evidence="6" id="KW-0175">Coiled coil</keyword>
<evidence type="ECO:0000256" key="7">
    <source>
        <dbReference type="SAM" id="MobiDB-lite"/>
    </source>
</evidence>
<evidence type="ECO:0000259" key="8">
    <source>
        <dbReference type="SMART" id="SM01372"/>
    </source>
</evidence>
<dbReference type="GO" id="GO:0090575">
    <property type="term" value="C:RNA polymerase II transcription regulator complex"/>
    <property type="evidence" value="ECO:0007669"/>
    <property type="project" value="TreeGrafter"/>
</dbReference>
<feature type="coiled-coil region" evidence="6">
    <location>
        <begin position="133"/>
        <end position="160"/>
    </location>
</feature>
<dbReference type="InterPro" id="IPR015633">
    <property type="entry name" value="E2F"/>
</dbReference>
<feature type="compositionally biased region" description="Low complexity" evidence="7">
    <location>
        <begin position="303"/>
        <end position="315"/>
    </location>
</feature>
<dbReference type="STRING" id="4829.A0A168SD84"/>
<feature type="domain" description="E2F/DP family winged-helix DNA-binding" evidence="8">
    <location>
        <begin position="44"/>
        <end position="108"/>
    </location>
</feature>